<evidence type="ECO:0000313" key="2">
    <source>
        <dbReference type="EMBL" id="MBB3126511.1"/>
    </source>
</evidence>
<dbReference type="EMBL" id="JACHXJ010000001">
    <property type="protein sequence ID" value="MBB3126511.1"/>
    <property type="molecule type" value="Genomic_DNA"/>
</dbReference>
<evidence type="ECO:0008006" key="4">
    <source>
        <dbReference type="Google" id="ProtNLM"/>
    </source>
</evidence>
<evidence type="ECO:0000313" key="3">
    <source>
        <dbReference type="Proteomes" id="UP000517523"/>
    </source>
</evidence>
<organism evidence="2 3">
    <name type="scientific">Paenibacillus rhizosphaerae</name>
    <dbReference type="NCBI Taxonomy" id="297318"/>
    <lineage>
        <taxon>Bacteria</taxon>
        <taxon>Bacillati</taxon>
        <taxon>Bacillota</taxon>
        <taxon>Bacilli</taxon>
        <taxon>Bacillales</taxon>
        <taxon>Paenibacillaceae</taxon>
        <taxon>Paenibacillus</taxon>
    </lineage>
</organism>
<accession>A0A839TIL8</accession>
<evidence type="ECO:0000256" key="1">
    <source>
        <dbReference type="SAM" id="SignalP"/>
    </source>
</evidence>
<name>A0A839TIL8_9BACL</name>
<protein>
    <recommendedName>
        <fullName evidence="4">Copper amine oxidase-like N-terminal domain-containing protein</fullName>
    </recommendedName>
</protein>
<keyword evidence="1" id="KW-0732">Signal</keyword>
<dbReference type="RefSeq" id="WP_183579797.1">
    <property type="nucleotide sequence ID" value="NZ_JACHXJ010000001.1"/>
</dbReference>
<gene>
    <name evidence="2" type="ORF">FHS19_001165</name>
</gene>
<dbReference type="Proteomes" id="UP000517523">
    <property type="component" value="Unassembled WGS sequence"/>
</dbReference>
<sequence>MNKKHKWKASLMFAALLTASGTAVVPSPSVQAEEAPAAAVQADRAQSTGLPESQAAQIPELQWDFRAEFYDKGTGRAYYDASAYDGEQYYNRTVFRDSNGKWNALEEGISVTWDYNLGRPVLIGEGLGDYLNGLFSTVFDPAKETGTKGVFFTGSKNNRIGLHYIKNYEIGQDAQQNWYSTSFFSVFMRTGDGMIKEVDGAPLRPGFIPMPDGRVLVVQYSPTAKMKEILILNPATGMKKHLVYASLDYYDAEGGRLLVRYNQPNRPSAVITLSNGKARPAAEPDFKEFSNLAEQSYQAPMPDASTKPPADLQPQNLPVTPIQIRDQITARATIGGKVVYLSFAFIQNGRAMIPVRELMEQAGLEVIQQKVAGKVNSSSFTLKGPGGTETVTAGDSTMIGDRLYVRSDVLKRIGLPVQGMNWNP</sequence>
<reference evidence="2 3" key="1">
    <citation type="submission" date="2020-08" db="EMBL/GenBank/DDBJ databases">
        <title>Genomic Encyclopedia of Type Strains, Phase III (KMG-III): the genomes of soil and plant-associated and newly described type strains.</title>
        <authorList>
            <person name="Whitman W."/>
        </authorList>
    </citation>
    <scope>NUCLEOTIDE SEQUENCE [LARGE SCALE GENOMIC DNA]</scope>
    <source>
        <strain evidence="2 3">CECT 5831</strain>
    </source>
</reference>
<dbReference type="AlphaFoldDB" id="A0A839TIL8"/>
<proteinExistence type="predicted"/>
<feature type="chain" id="PRO_5033048771" description="Copper amine oxidase-like N-terminal domain-containing protein" evidence="1">
    <location>
        <begin position="33"/>
        <end position="424"/>
    </location>
</feature>
<comment type="caution">
    <text evidence="2">The sequence shown here is derived from an EMBL/GenBank/DDBJ whole genome shotgun (WGS) entry which is preliminary data.</text>
</comment>
<feature type="signal peptide" evidence="1">
    <location>
        <begin position="1"/>
        <end position="32"/>
    </location>
</feature>